<name>K0R3A3_THAOC</name>
<proteinExistence type="predicted"/>
<dbReference type="EMBL" id="AGNL01047576">
    <property type="protein sequence ID" value="EJK46730.1"/>
    <property type="molecule type" value="Genomic_DNA"/>
</dbReference>
<evidence type="ECO:0000256" key="1">
    <source>
        <dbReference type="SAM" id="MobiDB-lite"/>
    </source>
</evidence>
<dbReference type="GO" id="GO:0033615">
    <property type="term" value="P:mitochondrial proton-transporting ATP synthase complex assembly"/>
    <property type="evidence" value="ECO:0007669"/>
    <property type="project" value="TreeGrafter"/>
</dbReference>
<evidence type="ECO:0000313" key="3">
    <source>
        <dbReference type="Proteomes" id="UP000266841"/>
    </source>
</evidence>
<gene>
    <name evidence="2" type="ORF">THAOC_34590</name>
</gene>
<dbReference type="PANTHER" id="PTHR28106:SF1">
    <property type="entry name" value="MITOCHONDRIAL ATPASE COMPLEX SUBUNIT ATP10"/>
    <property type="match status" value="1"/>
</dbReference>
<protein>
    <submittedName>
        <fullName evidence="2">Uncharacterized protein</fullName>
    </submittedName>
</protein>
<dbReference type="Proteomes" id="UP000266841">
    <property type="component" value="Unassembled WGS sequence"/>
</dbReference>
<accession>K0R3A3</accession>
<dbReference type="GO" id="GO:0005743">
    <property type="term" value="C:mitochondrial inner membrane"/>
    <property type="evidence" value="ECO:0007669"/>
    <property type="project" value="TreeGrafter"/>
</dbReference>
<comment type="caution">
    <text evidence="2">The sequence shown here is derived from an EMBL/GenBank/DDBJ whole genome shotgun (WGS) entry which is preliminary data.</text>
</comment>
<dbReference type="PANTHER" id="PTHR28106">
    <property type="entry name" value="MITOCHONDRIAL ATPASE COMPLEX SUBUNIT ATP10"/>
    <property type="match status" value="1"/>
</dbReference>
<feature type="region of interest" description="Disordered" evidence="1">
    <location>
        <begin position="300"/>
        <end position="335"/>
    </location>
</feature>
<dbReference type="OrthoDB" id="17089at2759"/>
<dbReference type="Pfam" id="PF05176">
    <property type="entry name" value="ATP-synt_10"/>
    <property type="match status" value="1"/>
</dbReference>
<organism evidence="2 3">
    <name type="scientific">Thalassiosira oceanica</name>
    <name type="common">Marine diatom</name>
    <dbReference type="NCBI Taxonomy" id="159749"/>
    <lineage>
        <taxon>Eukaryota</taxon>
        <taxon>Sar</taxon>
        <taxon>Stramenopiles</taxon>
        <taxon>Ochrophyta</taxon>
        <taxon>Bacillariophyta</taxon>
        <taxon>Coscinodiscophyceae</taxon>
        <taxon>Thalassiosirophycidae</taxon>
        <taxon>Thalassiosirales</taxon>
        <taxon>Thalassiosiraceae</taxon>
        <taxon>Thalassiosira</taxon>
    </lineage>
</organism>
<dbReference type="AlphaFoldDB" id="K0R3A3"/>
<keyword evidence="3" id="KW-1185">Reference proteome</keyword>
<dbReference type="InterPro" id="IPR007849">
    <property type="entry name" value="ATP10"/>
</dbReference>
<reference evidence="2 3" key="1">
    <citation type="journal article" date="2012" name="Genome Biol.">
        <title>Genome and low-iron response of an oceanic diatom adapted to chronic iron limitation.</title>
        <authorList>
            <person name="Lommer M."/>
            <person name="Specht M."/>
            <person name="Roy A.S."/>
            <person name="Kraemer L."/>
            <person name="Andreson R."/>
            <person name="Gutowska M.A."/>
            <person name="Wolf J."/>
            <person name="Bergner S.V."/>
            <person name="Schilhabel M.B."/>
            <person name="Klostermeier U.C."/>
            <person name="Beiko R.G."/>
            <person name="Rosenstiel P."/>
            <person name="Hippler M."/>
            <person name="Laroche J."/>
        </authorList>
    </citation>
    <scope>NUCLEOTIDE SEQUENCE [LARGE SCALE GENOMIC DNA]</scope>
    <source>
        <strain evidence="2 3">CCMP1005</strain>
    </source>
</reference>
<evidence type="ECO:0000313" key="2">
    <source>
        <dbReference type="EMBL" id="EJK46730.1"/>
    </source>
</evidence>
<sequence length="335" mass="37147">MAAFVGGGTRTAQRLLGASTRCIVHSVRRSPRPTSRIGGVETTPLTAVRHKASAPFDEEYEGLKARRIQGIRPHPDGTTQHILPGNYVIKKNERTGREKRVFLEHAFGYFWAIKELERTDKKPLLSNDDIIPSYEAQTFPKLSGLTNLLDETVDLPDFFTRNNRSKDANAQCTLVALSCKEFGAQLLPSWVDPFSKQLCHGRDSAKFEVVRITLNEGRIAKLLSPFIVSGTKSRIPQPEHGTTLLHYGDADEVKDVLRMHNVYTGYVYLLDGIGRVRWAGSGEGSVDEVANLIRIAKELTRPPERATRKKAKASGEHGPRIGKRVGRNGGNAGEK</sequence>
<dbReference type="eggNOG" id="KOG4614">
    <property type="taxonomic scope" value="Eukaryota"/>
</dbReference>